<protein>
    <submittedName>
        <fullName evidence="1">Uncharacterized protein</fullName>
    </submittedName>
</protein>
<accession>A0ACB9DXG8</accession>
<organism evidence="1 2">
    <name type="scientific">Cichorium intybus</name>
    <name type="common">Chicory</name>
    <dbReference type="NCBI Taxonomy" id="13427"/>
    <lineage>
        <taxon>Eukaryota</taxon>
        <taxon>Viridiplantae</taxon>
        <taxon>Streptophyta</taxon>
        <taxon>Embryophyta</taxon>
        <taxon>Tracheophyta</taxon>
        <taxon>Spermatophyta</taxon>
        <taxon>Magnoliopsida</taxon>
        <taxon>eudicotyledons</taxon>
        <taxon>Gunneridae</taxon>
        <taxon>Pentapetalae</taxon>
        <taxon>asterids</taxon>
        <taxon>campanulids</taxon>
        <taxon>Asterales</taxon>
        <taxon>Asteraceae</taxon>
        <taxon>Cichorioideae</taxon>
        <taxon>Cichorieae</taxon>
        <taxon>Cichoriinae</taxon>
        <taxon>Cichorium</taxon>
    </lineage>
</organism>
<gene>
    <name evidence="1" type="ORF">L2E82_22217</name>
</gene>
<evidence type="ECO:0000313" key="2">
    <source>
        <dbReference type="Proteomes" id="UP001055811"/>
    </source>
</evidence>
<comment type="caution">
    <text evidence="1">The sequence shown here is derived from an EMBL/GenBank/DDBJ whole genome shotgun (WGS) entry which is preliminary data.</text>
</comment>
<reference evidence="1 2" key="2">
    <citation type="journal article" date="2022" name="Mol. Ecol. Resour.">
        <title>The genomes of chicory, endive, great burdock and yacon provide insights into Asteraceae paleo-polyploidization history and plant inulin production.</title>
        <authorList>
            <person name="Fan W."/>
            <person name="Wang S."/>
            <person name="Wang H."/>
            <person name="Wang A."/>
            <person name="Jiang F."/>
            <person name="Liu H."/>
            <person name="Zhao H."/>
            <person name="Xu D."/>
            <person name="Zhang Y."/>
        </authorList>
    </citation>
    <scope>NUCLEOTIDE SEQUENCE [LARGE SCALE GENOMIC DNA]</scope>
    <source>
        <strain evidence="2">cv. Punajuju</strain>
        <tissue evidence="1">Leaves</tissue>
    </source>
</reference>
<sequence length="67" mass="7791">MGAKCNFHRGNYLVKWQLRVQLILSIAELYLYFRPKSVFIVPTTATLEFFTKQLLNPSLTIILQSSE</sequence>
<keyword evidence="2" id="KW-1185">Reference proteome</keyword>
<dbReference type="EMBL" id="CM042012">
    <property type="protein sequence ID" value="KAI3751171.1"/>
    <property type="molecule type" value="Genomic_DNA"/>
</dbReference>
<dbReference type="Proteomes" id="UP001055811">
    <property type="component" value="Linkage Group LG04"/>
</dbReference>
<proteinExistence type="predicted"/>
<reference evidence="2" key="1">
    <citation type="journal article" date="2022" name="Mol. Ecol. Resour.">
        <title>The genomes of chicory, endive, great burdock and yacon provide insights into Asteraceae palaeo-polyploidization history and plant inulin production.</title>
        <authorList>
            <person name="Fan W."/>
            <person name="Wang S."/>
            <person name="Wang H."/>
            <person name="Wang A."/>
            <person name="Jiang F."/>
            <person name="Liu H."/>
            <person name="Zhao H."/>
            <person name="Xu D."/>
            <person name="Zhang Y."/>
        </authorList>
    </citation>
    <scope>NUCLEOTIDE SEQUENCE [LARGE SCALE GENOMIC DNA]</scope>
    <source>
        <strain evidence="2">cv. Punajuju</strain>
    </source>
</reference>
<evidence type="ECO:0000313" key="1">
    <source>
        <dbReference type="EMBL" id="KAI3751171.1"/>
    </source>
</evidence>
<name>A0ACB9DXG8_CICIN</name>